<dbReference type="GO" id="GO:0042110">
    <property type="term" value="P:T cell activation"/>
    <property type="evidence" value="ECO:0007669"/>
    <property type="project" value="TreeGrafter"/>
</dbReference>
<keyword evidence="2" id="KW-0472">Membrane</keyword>
<feature type="domain" description="Ig-like" evidence="4">
    <location>
        <begin position="15"/>
        <end position="110"/>
    </location>
</feature>
<keyword evidence="5" id="KW-1185">Reference proteome</keyword>
<evidence type="ECO:0000313" key="6">
    <source>
        <dbReference type="RefSeq" id="XP_008302274.1"/>
    </source>
</evidence>
<dbReference type="InterPro" id="IPR007110">
    <property type="entry name" value="Ig-like_dom"/>
</dbReference>
<protein>
    <submittedName>
        <fullName evidence="6">Uncharacterized protein LOC103374034</fullName>
    </submittedName>
</protein>
<dbReference type="GO" id="GO:0045121">
    <property type="term" value="C:membrane raft"/>
    <property type="evidence" value="ECO:0007669"/>
    <property type="project" value="TreeGrafter"/>
</dbReference>
<dbReference type="RefSeq" id="XP_008302274.1">
    <property type="nucleotide sequence ID" value="XM_008304052.1"/>
</dbReference>
<dbReference type="InterPro" id="IPR013783">
    <property type="entry name" value="Ig-like_fold"/>
</dbReference>
<dbReference type="GO" id="GO:1990782">
    <property type="term" value="F:protein tyrosine kinase binding"/>
    <property type="evidence" value="ECO:0007669"/>
    <property type="project" value="TreeGrafter"/>
</dbReference>
<gene>
    <name evidence="6" type="primary">LOC103374034</name>
</gene>
<keyword evidence="2" id="KW-0812">Transmembrane</keyword>
<evidence type="ECO:0000256" key="2">
    <source>
        <dbReference type="SAM" id="Phobius"/>
    </source>
</evidence>
<feature type="domain" description="Ig-like" evidence="4">
    <location>
        <begin position="121"/>
        <end position="213"/>
    </location>
</feature>
<evidence type="ECO:0000259" key="4">
    <source>
        <dbReference type="PROSITE" id="PS50835"/>
    </source>
</evidence>
<feature type="chain" id="PRO_5041314409" evidence="3">
    <location>
        <begin position="27"/>
        <end position="353"/>
    </location>
</feature>
<dbReference type="Gene3D" id="2.60.40.10">
    <property type="entry name" value="Immunoglobulins"/>
    <property type="match status" value="1"/>
</dbReference>
<dbReference type="GO" id="GO:0035723">
    <property type="term" value="P:interleukin-15-mediated signaling pathway"/>
    <property type="evidence" value="ECO:0007669"/>
    <property type="project" value="TreeGrafter"/>
</dbReference>
<dbReference type="PROSITE" id="PS50835">
    <property type="entry name" value="IG_LIKE"/>
    <property type="match status" value="2"/>
</dbReference>
<keyword evidence="2" id="KW-1133">Transmembrane helix</keyword>
<dbReference type="PANTHER" id="PTHR11422:SF5">
    <property type="entry name" value="DIVERSE IMMUNOGLOBULIN DOMAIN-CONTAINING PROTEIN 1.1 ISOFORM X1-RELATED"/>
    <property type="match status" value="1"/>
</dbReference>
<accession>A0A9Y4U2A9</accession>
<dbReference type="GO" id="GO:0042289">
    <property type="term" value="F:MHC class II protein binding"/>
    <property type="evidence" value="ECO:0007669"/>
    <property type="project" value="TreeGrafter"/>
</dbReference>
<evidence type="ECO:0000313" key="5">
    <source>
        <dbReference type="Proteomes" id="UP000694891"/>
    </source>
</evidence>
<reference evidence="6" key="1">
    <citation type="submission" date="2025-08" db="UniProtKB">
        <authorList>
            <consortium name="RefSeq"/>
        </authorList>
    </citation>
    <scope>IDENTIFICATION</scope>
</reference>
<organism evidence="5 6">
    <name type="scientific">Stegastes partitus</name>
    <name type="common">bicolor damselfish</name>
    <dbReference type="NCBI Taxonomy" id="144197"/>
    <lineage>
        <taxon>Eukaryota</taxon>
        <taxon>Metazoa</taxon>
        <taxon>Chordata</taxon>
        <taxon>Craniata</taxon>
        <taxon>Vertebrata</taxon>
        <taxon>Euteleostomi</taxon>
        <taxon>Actinopterygii</taxon>
        <taxon>Neopterygii</taxon>
        <taxon>Teleostei</taxon>
        <taxon>Neoteleostei</taxon>
        <taxon>Acanthomorphata</taxon>
        <taxon>Ovalentaria</taxon>
        <taxon>Pomacentridae</taxon>
        <taxon>Stegastes</taxon>
    </lineage>
</organism>
<dbReference type="GO" id="GO:0070374">
    <property type="term" value="P:positive regulation of ERK1 and ERK2 cascade"/>
    <property type="evidence" value="ECO:0007669"/>
    <property type="project" value="TreeGrafter"/>
</dbReference>
<dbReference type="Proteomes" id="UP000694891">
    <property type="component" value="Unplaced"/>
</dbReference>
<feature type="region of interest" description="Disordered" evidence="1">
    <location>
        <begin position="255"/>
        <end position="353"/>
    </location>
</feature>
<evidence type="ECO:0000256" key="1">
    <source>
        <dbReference type="SAM" id="MobiDB-lite"/>
    </source>
</evidence>
<feature type="compositionally biased region" description="Polar residues" evidence="1">
    <location>
        <begin position="333"/>
        <end position="344"/>
    </location>
</feature>
<keyword evidence="3" id="KW-0732">Signal</keyword>
<feature type="transmembrane region" description="Helical" evidence="2">
    <location>
        <begin position="226"/>
        <end position="248"/>
    </location>
</feature>
<dbReference type="PANTHER" id="PTHR11422">
    <property type="entry name" value="T-CELL SURFACE GLYCOPROTEIN CD4"/>
    <property type="match status" value="1"/>
</dbReference>
<dbReference type="SUPFAM" id="SSF48726">
    <property type="entry name" value="Immunoglobulin"/>
    <property type="match status" value="2"/>
</dbReference>
<dbReference type="GeneID" id="103374034"/>
<dbReference type="AlphaFoldDB" id="A0A9Y4U2A9"/>
<feature type="compositionally biased region" description="Basic and acidic residues" evidence="1">
    <location>
        <begin position="303"/>
        <end position="312"/>
    </location>
</feature>
<dbReference type="InterPro" id="IPR036179">
    <property type="entry name" value="Ig-like_dom_sf"/>
</dbReference>
<feature type="signal peptide" evidence="3">
    <location>
        <begin position="1"/>
        <end position="26"/>
    </location>
</feature>
<name>A0A9Y4U2A9_9TELE</name>
<evidence type="ECO:0000256" key="3">
    <source>
        <dbReference type="SAM" id="SignalP"/>
    </source>
</evidence>
<proteinExistence type="predicted"/>
<dbReference type="GO" id="GO:0009897">
    <property type="term" value="C:external side of plasma membrane"/>
    <property type="evidence" value="ECO:0007669"/>
    <property type="project" value="TreeGrafter"/>
</dbReference>
<sequence>MLEFNWIEIFSFLFPILLLQLQEISGQDFHLIVKDDDEVMLPCLNVIKTQTECSSTTWHYTNSRESPVAELVQHGQVGKNSKADRLSVAADCSLTIKKVRLEDVGQYSCRQYGELNQHQGPETVVYLSVINIHEHQDNNMVTLTCSVLTYEGCRYTVEWLHERDKDSFTSPKRPHSSCSASLTFNTPLDKNFKKSKCKVTDNNGESFLLCSFNQQSSCEETDPPHWWVYIIVATSAVLIIAAAAGVIIRQKRTEGNSNKTQKDDSFGLSFNPAVIQPGSDTSQDTADPEGGVSYASISYTKKLNSEAKGKDDDNSEEDAVTYSTVKTMPGASTDPSNIYATVNKPNKKEKVTV</sequence>